<accession>A0A2P2BRR0</accession>
<dbReference type="Proteomes" id="UP000245695">
    <property type="component" value="Chromosome 1"/>
</dbReference>
<keyword evidence="2" id="KW-1185">Reference proteome</keyword>
<dbReference type="RefSeq" id="WP_092925597.1">
    <property type="nucleotide sequence ID" value="NZ_FJTZ01000012.1"/>
</dbReference>
<evidence type="ECO:0000313" key="2">
    <source>
        <dbReference type="Proteomes" id="UP000245695"/>
    </source>
</evidence>
<dbReference type="KEGG" id="rhom:FRIFI_1524"/>
<dbReference type="AlphaFoldDB" id="A0A2P2BRR0"/>
<organism evidence="1 2">
    <name type="scientific">Romboutsia hominis</name>
    <dbReference type="NCBI Taxonomy" id="1507512"/>
    <lineage>
        <taxon>Bacteria</taxon>
        <taxon>Bacillati</taxon>
        <taxon>Bacillota</taxon>
        <taxon>Clostridia</taxon>
        <taxon>Peptostreptococcales</taxon>
        <taxon>Peptostreptococcaceae</taxon>
        <taxon>Romboutsia</taxon>
    </lineage>
</organism>
<dbReference type="EMBL" id="LN650648">
    <property type="protein sequence ID" value="CEI73058.1"/>
    <property type="molecule type" value="Genomic_DNA"/>
</dbReference>
<name>A0A2P2BRR0_9FIRM</name>
<reference evidence="1 2" key="1">
    <citation type="submission" date="2014-09" db="EMBL/GenBank/DDBJ databases">
        <authorList>
            <person name="Hornung B.V."/>
        </authorList>
    </citation>
    <scope>NUCLEOTIDE SEQUENCE [LARGE SCALE GENOMIC DNA]</scope>
    <source>
        <strain evidence="1 2">FRIFI</strain>
    </source>
</reference>
<evidence type="ECO:0000313" key="1">
    <source>
        <dbReference type="EMBL" id="CEI73058.1"/>
    </source>
</evidence>
<gene>
    <name evidence="1" type="ORF">FRIFI_1524</name>
</gene>
<proteinExistence type="predicted"/>
<sequence>MRLSFKSSKKSSVLNLLNFNEFTYDNDVLSYDDEYFEEYDYYTNSIPNTNYGFEKDDILYY</sequence>
<protein>
    <submittedName>
        <fullName evidence="1">Uncharacterized protein</fullName>
    </submittedName>
</protein>